<reference evidence="5 6" key="2">
    <citation type="journal article" date="2016" name="Genome Announc.">
        <title>Complete Genome Sequences of Two Interactive Moderate Thermophiles, Paenibacillus napthalenovorans 32O-Y and Paenibacillus sp. 32O-W.</title>
        <authorList>
            <person name="Butler R.R.III."/>
            <person name="Wang J."/>
            <person name="Stark B.C."/>
            <person name="Pombert J.F."/>
        </authorList>
    </citation>
    <scope>NUCLEOTIDE SEQUENCE [LARGE SCALE GENOMIC DNA]</scope>
    <source>
        <strain evidence="5 6">32O-Y</strain>
    </source>
</reference>
<feature type="transmembrane region" description="Helical" evidence="3">
    <location>
        <begin position="184"/>
        <end position="204"/>
    </location>
</feature>
<feature type="domain" description="EamA" evidence="4">
    <location>
        <begin position="9"/>
        <end position="142"/>
    </location>
</feature>
<feature type="transmembrane region" description="Helical" evidence="3">
    <location>
        <begin position="97"/>
        <end position="114"/>
    </location>
</feature>
<feature type="transmembrane region" description="Helical" evidence="3">
    <location>
        <begin position="272"/>
        <end position="288"/>
    </location>
</feature>
<keyword evidence="3" id="KW-0472">Membrane</keyword>
<dbReference type="InterPro" id="IPR000620">
    <property type="entry name" value="EamA_dom"/>
</dbReference>
<dbReference type="PANTHER" id="PTHR22911">
    <property type="entry name" value="ACYL-MALONYL CONDENSING ENZYME-RELATED"/>
    <property type="match status" value="1"/>
</dbReference>
<organism evidence="5 6">
    <name type="scientific">Paenibacillus naphthalenovorans</name>
    <dbReference type="NCBI Taxonomy" id="162209"/>
    <lineage>
        <taxon>Bacteria</taxon>
        <taxon>Bacillati</taxon>
        <taxon>Bacillota</taxon>
        <taxon>Bacilli</taxon>
        <taxon>Bacillales</taxon>
        <taxon>Paenibacillaceae</taxon>
        <taxon>Paenibacillus</taxon>
    </lineage>
</organism>
<sequence length="304" mass="32661" precursor="true">MLSSKRFKASMLVLLGAASFGILSTFVKLAYSYGFTPGEVTGSQVLIGWAAMWLISLPYWRTLKRVARRSVFKLIGSGLFTGLTGVFYYYSLQSLDASFAVLLLFQFTWMGLLMDWFLHGKSPGRFQVAGVAVILAGTVLASGLWMGTTKPVNLSGAGLGLLAAASYTLFIYFSGKVAVEVPALLRSSWMVTGAAIVVLLIYPPQFLWNGSLAEGLWLWGGILALFGMILPPYVFAKGAPHLDTGMAAILGAVELPVVIIVSGLLLGERTGWVQWLGIGLILAGIILSERKSAMKRTDPPAGKL</sequence>
<dbReference type="RefSeq" id="WP_062407500.1">
    <property type="nucleotide sequence ID" value="NZ_CP013652.1"/>
</dbReference>
<evidence type="ECO:0000256" key="3">
    <source>
        <dbReference type="SAM" id="Phobius"/>
    </source>
</evidence>
<evidence type="ECO:0000313" key="5">
    <source>
        <dbReference type="EMBL" id="ALS21265.1"/>
    </source>
</evidence>
<proteinExistence type="inferred from homology"/>
<feature type="transmembrane region" description="Helical" evidence="3">
    <location>
        <begin position="152"/>
        <end position="172"/>
    </location>
</feature>
<protein>
    <submittedName>
        <fullName evidence="5">Multidrug DMT transporter permease</fullName>
    </submittedName>
</protein>
<dbReference type="InterPro" id="IPR037185">
    <property type="entry name" value="EmrE-like"/>
</dbReference>
<dbReference type="Gene3D" id="1.10.3730.20">
    <property type="match status" value="1"/>
</dbReference>
<dbReference type="PANTHER" id="PTHR22911:SF137">
    <property type="entry name" value="SOLUTE CARRIER FAMILY 35 MEMBER G2-RELATED"/>
    <property type="match status" value="1"/>
</dbReference>
<dbReference type="EMBL" id="CP013652">
    <property type="protein sequence ID" value="ALS21265.1"/>
    <property type="molecule type" value="Genomic_DNA"/>
</dbReference>
<feature type="transmembrane region" description="Helical" evidence="3">
    <location>
        <begin position="42"/>
        <end position="60"/>
    </location>
</feature>
<dbReference type="OrthoDB" id="3180815at2"/>
<dbReference type="Proteomes" id="UP000061660">
    <property type="component" value="Chromosome"/>
</dbReference>
<comment type="similarity">
    <text evidence="2">Belongs to the EamA transporter family.</text>
</comment>
<feature type="transmembrane region" description="Helical" evidence="3">
    <location>
        <begin position="216"/>
        <end position="235"/>
    </location>
</feature>
<keyword evidence="3" id="KW-0812">Transmembrane</keyword>
<feature type="transmembrane region" description="Helical" evidence="3">
    <location>
        <begin position="126"/>
        <end position="146"/>
    </location>
</feature>
<evidence type="ECO:0000256" key="1">
    <source>
        <dbReference type="ARBA" id="ARBA00004127"/>
    </source>
</evidence>
<dbReference type="STRING" id="162209.IJ22_08830"/>
<dbReference type="SUPFAM" id="SSF103481">
    <property type="entry name" value="Multidrug resistance efflux transporter EmrE"/>
    <property type="match status" value="2"/>
</dbReference>
<dbReference type="AlphaFoldDB" id="A0A0U2UHA2"/>
<feature type="transmembrane region" description="Helical" evidence="3">
    <location>
        <begin position="72"/>
        <end position="91"/>
    </location>
</feature>
<feature type="transmembrane region" description="Helical" evidence="3">
    <location>
        <begin position="247"/>
        <end position="266"/>
    </location>
</feature>
<keyword evidence="6" id="KW-1185">Reference proteome</keyword>
<dbReference type="Pfam" id="PF00892">
    <property type="entry name" value="EamA"/>
    <property type="match status" value="2"/>
</dbReference>
<dbReference type="GO" id="GO:0016020">
    <property type="term" value="C:membrane"/>
    <property type="evidence" value="ECO:0007669"/>
    <property type="project" value="InterPro"/>
</dbReference>
<feature type="domain" description="EamA" evidence="4">
    <location>
        <begin position="155"/>
        <end position="287"/>
    </location>
</feature>
<name>A0A0U2UHA2_9BACL</name>
<keyword evidence="3" id="KW-1133">Transmembrane helix</keyword>
<evidence type="ECO:0000259" key="4">
    <source>
        <dbReference type="Pfam" id="PF00892"/>
    </source>
</evidence>
<evidence type="ECO:0000313" key="6">
    <source>
        <dbReference type="Proteomes" id="UP000061660"/>
    </source>
</evidence>
<gene>
    <name evidence="5" type="ORF">IJ22_08830</name>
</gene>
<dbReference type="KEGG" id="pnp:IJ22_08830"/>
<accession>A0A0U2UHA2</accession>
<dbReference type="PATRIC" id="fig|162209.4.peg.943"/>
<evidence type="ECO:0000256" key="2">
    <source>
        <dbReference type="ARBA" id="ARBA00007362"/>
    </source>
</evidence>
<reference evidence="6" key="1">
    <citation type="submission" date="2015-12" db="EMBL/GenBank/DDBJ databases">
        <title>Complete genome sequences of two moderately thermophilic Paenibacillus species.</title>
        <authorList>
            <person name="Butler R.III."/>
            <person name="Wang J."/>
            <person name="Stark B.C."/>
            <person name="Pombert J.-F."/>
        </authorList>
    </citation>
    <scope>NUCLEOTIDE SEQUENCE [LARGE SCALE GENOMIC DNA]</scope>
    <source>
        <strain evidence="6">32O-Y</strain>
    </source>
</reference>
<comment type="subcellular location">
    <subcellularLocation>
        <location evidence="1">Endomembrane system</location>
        <topology evidence="1">Multi-pass membrane protein</topology>
    </subcellularLocation>
</comment>